<feature type="compositionally biased region" description="Polar residues" evidence="1">
    <location>
        <begin position="162"/>
        <end position="181"/>
    </location>
</feature>
<proteinExistence type="predicted"/>
<name>A0A0D0AZJ6_9AGAR</name>
<keyword evidence="3" id="KW-1185">Reference proteome</keyword>
<dbReference type="HOGENOM" id="CLU_1036454_0_0_1"/>
<feature type="compositionally biased region" description="Basic and acidic residues" evidence="1">
    <location>
        <begin position="1"/>
        <end position="16"/>
    </location>
</feature>
<evidence type="ECO:0000256" key="1">
    <source>
        <dbReference type="SAM" id="MobiDB-lite"/>
    </source>
</evidence>
<feature type="compositionally biased region" description="Basic and acidic residues" evidence="1">
    <location>
        <begin position="134"/>
        <end position="150"/>
    </location>
</feature>
<dbReference type="OrthoDB" id="2593174at2759"/>
<feature type="region of interest" description="Disordered" evidence="1">
    <location>
        <begin position="91"/>
        <end position="269"/>
    </location>
</feature>
<evidence type="ECO:0000313" key="2">
    <source>
        <dbReference type="EMBL" id="KIK56150.1"/>
    </source>
</evidence>
<feature type="non-terminal residue" evidence="2">
    <location>
        <position position="269"/>
    </location>
</feature>
<protein>
    <submittedName>
        <fullName evidence="2">Uncharacterized protein</fullName>
    </submittedName>
</protein>
<feature type="non-terminal residue" evidence="2">
    <location>
        <position position="1"/>
    </location>
</feature>
<dbReference type="AlphaFoldDB" id="A0A0D0AZJ6"/>
<sequence>DEETTEQLKDLLKRQGEQNVENHANKDKVTNLQAEVDRLRRQVHILQQESADKEVKIVQLNKKHDNAMEDLSQMNMALDSKQQELELLKRKHQVRGTAGSTSVANTPAPARRRDSAIFSTPSTSRPSSMISNSSDKETPSTATMKERKLSSEGATVPKVNTLAKSTRVNGTMGPPSTSKPRLSSMGMGPANRMSIGGTPTPAGRVSSFSISSSSGTKSMPSAPTTIPSKEPGKSTLAELQEDEKENRDVDATPSSPQKDRRRSMIPTPA</sequence>
<feature type="compositionally biased region" description="Polar residues" evidence="1">
    <location>
        <begin position="117"/>
        <end position="133"/>
    </location>
</feature>
<dbReference type="Proteomes" id="UP000053593">
    <property type="component" value="Unassembled WGS sequence"/>
</dbReference>
<accession>A0A0D0AZJ6</accession>
<evidence type="ECO:0000313" key="3">
    <source>
        <dbReference type="Proteomes" id="UP000053593"/>
    </source>
</evidence>
<reference evidence="2 3" key="1">
    <citation type="submission" date="2014-04" db="EMBL/GenBank/DDBJ databases">
        <title>Evolutionary Origins and Diversification of the Mycorrhizal Mutualists.</title>
        <authorList>
            <consortium name="DOE Joint Genome Institute"/>
            <consortium name="Mycorrhizal Genomics Consortium"/>
            <person name="Kohler A."/>
            <person name="Kuo A."/>
            <person name="Nagy L.G."/>
            <person name="Floudas D."/>
            <person name="Copeland A."/>
            <person name="Barry K.W."/>
            <person name="Cichocki N."/>
            <person name="Veneault-Fourrey C."/>
            <person name="LaButti K."/>
            <person name="Lindquist E.A."/>
            <person name="Lipzen A."/>
            <person name="Lundell T."/>
            <person name="Morin E."/>
            <person name="Murat C."/>
            <person name="Riley R."/>
            <person name="Ohm R."/>
            <person name="Sun H."/>
            <person name="Tunlid A."/>
            <person name="Henrissat B."/>
            <person name="Grigoriev I.V."/>
            <person name="Hibbett D.S."/>
            <person name="Martin F."/>
        </authorList>
    </citation>
    <scope>NUCLEOTIDE SEQUENCE [LARGE SCALE GENOMIC DNA]</scope>
    <source>
        <strain evidence="2 3">FD-317 M1</strain>
    </source>
</reference>
<gene>
    <name evidence="2" type="ORF">GYMLUDRAFT_111598</name>
</gene>
<feature type="compositionally biased region" description="Low complexity" evidence="1">
    <location>
        <begin position="206"/>
        <end position="221"/>
    </location>
</feature>
<dbReference type="EMBL" id="KN834800">
    <property type="protein sequence ID" value="KIK56150.1"/>
    <property type="molecule type" value="Genomic_DNA"/>
</dbReference>
<feature type="region of interest" description="Disordered" evidence="1">
    <location>
        <begin position="1"/>
        <end position="25"/>
    </location>
</feature>
<organism evidence="2 3">
    <name type="scientific">Collybiopsis luxurians FD-317 M1</name>
    <dbReference type="NCBI Taxonomy" id="944289"/>
    <lineage>
        <taxon>Eukaryota</taxon>
        <taxon>Fungi</taxon>
        <taxon>Dikarya</taxon>
        <taxon>Basidiomycota</taxon>
        <taxon>Agaricomycotina</taxon>
        <taxon>Agaricomycetes</taxon>
        <taxon>Agaricomycetidae</taxon>
        <taxon>Agaricales</taxon>
        <taxon>Marasmiineae</taxon>
        <taxon>Omphalotaceae</taxon>
        <taxon>Collybiopsis</taxon>
        <taxon>Collybiopsis luxurians</taxon>
    </lineage>
</organism>